<proteinExistence type="predicted"/>
<sequence length="463" mass="52910">MEDVKRVKQFLLSYANKYGLPLPGRLPNFRNEKTILLPSDKTKAEVHQEYLTLADEMSLRKICLSQFKTVWLEQCPHILIMKPATDLCHTCQSFSSTLSCSGNLNEEEKEDILSKYQEHVGHVKEQRDHYRDQCAAAKSTFVQLTPEQKIRGQPPCTLQSEFHYSFDYAQQVHYPHYAQQVGPLFFKTPRKCQCFGICCEGSGTQIFYLVDEAQHSNKGANTVTSMLHHHFMYHGLGETDVKLHMDNCSGQNKNNTVIGYGMWRVMTGVHESVEFSMMEAGHTKFNPDWHFGLWKVKWRHSNVETLAEIAASVLKSSRNGHNVPQLVDDAVAPLFFYDWATFFKRIFKPIPSLKSYHHFRMDKDHPGIVFVREYATSQEVAVNILKPGAAVDPTVLPLVIPPSGLDAHRQWYLFNEVAPYCVNKESCPKPTMPKPLVKIDSPSLARKCSKCKLTGHNKTTCRI</sequence>
<evidence type="ECO:0000313" key="2">
    <source>
        <dbReference type="EnsemblMetazoa" id="G9725.1:cds"/>
    </source>
</evidence>
<dbReference type="Proteomes" id="UP000005408">
    <property type="component" value="Unassembled WGS sequence"/>
</dbReference>
<evidence type="ECO:0000259" key="1">
    <source>
        <dbReference type="Pfam" id="PF25273"/>
    </source>
</evidence>
<dbReference type="PANTHER" id="PTHR34415:SF1">
    <property type="entry name" value="INTEGRASE CATALYTIC DOMAIN-CONTAINING PROTEIN"/>
    <property type="match status" value="1"/>
</dbReference>
<dbReference type="EnsemblMetazoa" id="G9725.1">
    <property type="protein sequence ID" value="G9725.1:cds"/>
    <property type="gene ID" value="G9725"/>
</dbReference>
<dbReference type="AlphaFoldDB" id="A0A8W8P6Z9"/>
<protein>
    <recommendedName>
        <fullName evidence="1">DUF7869 domain-containing protein</fullName>
    </recommendedName>
</protein>
<dbReference type="Pfam" id="PF25273">
    <property type="entry name" value="DUF7869"/>
    <property type="match status" value="1"/>
</dbReference>
<dbReference type="InterPro" id="IPR057191">
    <property type="entry name" value="DUF7869"/>
</dbReference>
<reference evidence="2" key="1">
    <citation type="submission" date="2022-08" db="UniProtKB">
        <authorList>
            <consortium name="EnsemblMetazoa"/>
        </authorList>
    </citation>
    <scope>IDENTIFICATION</scope>
    <source>
        <strain evidence="2">05x7-T-G4-1.051#20</strain>
    </source>
</reference>
<dbReference type="OrthoDB" id="10033306at2759"/>
<name>A0A8W8P6Z9_MAGGI</name>
<organism evidence="2 3">
    <name type="scientific">Magallana gigas</name>
    <name type="common">Pacific oyster</name>
    <name type="synonym">Crassostrea gigas</name>
    <dbReference type="NCBI Taxonomy" id="29159"/>
    <lineage>
        <taxon>Eukaryota</taxon>
        <taxon>Metazoa</taxon>
        <taxon>Spiralia</taxon>
        <taxon>Lophotrochozoa</taxon>
        <taxon>Mollusca</taxon>
        <taxon>Bivalvia</taxon>
        <taxon>Autobranchia</taxon>
        <taxon>Pteriomorphia</taxon>
        <taxon>Ostreida</taxon>
        <taxon>Ostreoidea</taxon>
        <taxon>Ostreidae</taxon>
        <taxon>Magallana</taxon>
    </lineage>
</organism>
<keyword evidence="3" id="KW-1185">Reference proteome</keyword>
<dbReference type="OMA" id="NANQDRR"/>
<feature type="domain" description="DUF7869" evidence="1">
    <location>
        <begin position="191"/>
        <end position="376"/>
    </location>
</feature>
<accession>A0A8W8P6Z9</accession>
<evidence type="ECO:0000313" key="3">
    <source>
        <dbReference type="Proteomes" id="UP000005408"/>
    </source>
</evidence>
<dbReference type="PANTHER" id="PTHR34415">
    <property type="entry name" value="INTEGRASE CATALYTIC DOMAIN-CONTAINING PROTEIN"/>
    <property type="match status" value="1"/>
</dbReference>